<reference evidence="4 5" key="1">
    <citation type="submission" date="2024-01" db="EMBL/GenBank/DDBJ databases">
        <title>A draft genome for the cacao thread blight pathogen Marasmiellus scandens.</title>
        <authorList>
            <person name="Baruah I.K."/>
            <person name="Leung J."/>
            <person name="Bukari Y."/>
            <person name="Amoako-Attah I."/>
            <person name="Meinhardt L.W."/>
            <person name="Bailey B.A."/>
            <person name="Cohen S.P."/>
        </authorList>
    </citation>
    <scope>NUCLEOTIDE SEQUENCE [LARGE SCALE GENOMIC DNA]</scope>
    <source>
        <strain evidence="4 5">GH-19</strain>
    </source>
</reference>
<dbReference type="PANTHER" id="PTHR32085">
    <property type="entry name" value="PROTEIN CSF1"/>
    <property type="match status" value="1"/>
</dbReference>
<evidence type="ECO:0000313" key="4">
    <source>
        <dbReference type="EMBL" id="KAK7472905.1"/>
    </source>
</evidence>
<sequence length="3189" mass="357423">MLNSLLLAACICIVIASFLYIFYWNRFLAWVLGLIVRLLYWGDSGSSIYLEIGSIQFSIISGRILLKDIHYHSSNQTVKIVKAQVAWRYWVRRPTTEEEIGLSLGEDEKRTSFTSSCRIHLSLHGFEWFLYNRTAAYDNIMSQILSKANSDSSVPKSTTDSNGRTAQSIVTSSLLHTPGFLRNTVSWLKRQLPNLDPKDLLPLGIEIVKGAIVCGNPSTPNLMVAEFQRSDGTFGVIRSRSKYDLYKQMLTLHFKHATVQFIHNDDYCEPMTATGQKLESRRNTEPEITSPYSYSAFSKLWTQLRLKKLMNAHFSALRKSHNPTLNRRRTKKGPEEATPVGADFSTLEYAIERKILETPLLQLCYYVDVVGVVPQPPHVKDRGLGFDIGNGDVGPEWGIDLVISGGTLKYGPWADRQRAELQRAFFPPTYQDAEGTPHLQPGDKRVWTALRVFVELREDTTLVVPFREPSKDWQWDGLTPSFPRPRKREHASLHLTAGDKSSISYLMPMVAGSNGYEPVLEVHLDTVILTSSLNDIKLIKAESCRIHCELPSPLSWDAEREWGISVALRHPTLFLLRDHINLFTDLGKDWSSGPPSDYYRFVPMVYRFEMDIHHYQLHLYANDHNIIDKPRVNEENAIFTLHGTRLQTKVKIPSNVYRPDFTTISFFVDVPNVFMNLSLPRWNTNALHSPKEGNALANLGSFHIDGSYLYYSRVHKDNVEQLRLDFTARDVAFKALGWSIRYFMILKDNYFGSFTHFSTLYEYLDKSRKGEPPGDPIDLKYRDGKSNMMQVAMSVIVKNGLIVLPVGLPGYEVGPRSSSQGNVGVGRCILLSLPELQLHFRMHDFYMEMSLNIDSISGSVEPDYPEAVVYSRRDNRSCLVIEGLDITANRLFGPPPRTLTYVCIWEIRLGSVKASCSATEGTILSAGLKAFMFNFDDYLNAPAKDHSPPTLPDLTFLKLSLDTVDVTWNAGKATVVASIPLGLRLESNDLGGLFHKKLLSVILPYLNIKFLLEYPGMDHLIETAEFSTDVLLDIFSCPAGWQEKSEEQAEFVLSQDLSTGRVKQMLEKRRGNIAANMSSVYVPPITLPGTSGYPRQPIHTRNRSNESLDSIASQSSKSDDESFAVRDARLATGRAFATKPYMQVEDADENLSTGDESDNEDLTERSESDWPDYDDTGSDDPHSILRFYRNFTKHYISRHLNDPSEWEGSPIEMIRVLLSSHTSIYLLMAVHQGSKLPDFMPSFEHDHAEPTLSNPPLSFTCPGKKSDATLYRVSQRRGTSVFATPKIIQVLSLLEMDIEKAVPSPEIFVDSSLLSYLNTVLSDLKSSETTSHLTFDVRLETVSFRLLQHIEISSEISESLLHVESQIGATTNKLSLLSGTLQGLHLSGQLFGESVSTSVQLAMAQLDLATVDNERHAGHLPSSCFTMSLHNLSATHNKPVTEISCSHFETDASHSLPEVLVLTVSAVADSVKELSKIAKRLTKFQSQSNLSLFHSILQSSNDTTIVDHLSTIQPSFLVQTGIPQRLRSDPIFRVLFHLRHSLREKEVDSSRVNLDVTLDELKSALLSRLAVLDPDTDPKLRLDSLGCLLPGLRSTSHSNADNSDRPQSPSYVSVEMRKIHFIISDSRRRLASEVSVANLVTTFCSKNMDFLELPTASRSKATSQVSLRKKPLYPVQKISFSLLLGELNVDVHPHLISISQQVARVRRLYAHTIRSLLSPKSQRSSMEVEPGNESNRNIDIVASVGSICLQAVTDNLTFEFGVAGLQIVSKLLDHHQQPVIHRPMNHSVVFRNVSLQARSPSARTRANNQLAIVVLSNSGINVNMREDTNGPTVHVICRFAAVRIKVPRSAIRTYRFFEDWKADFLPGIEATMQAFLSELEKTPNKSTTAPPKMKNRQVNLQIHGVISVIGVYLRVMHHTWVAWEVQNTVAHFTRSQNTIQSIRQSFGLQLSSQSFHITSDSPSVDSDNRVKLELPAIFVSGHLDGSSVQALVLMHFLELKAKLSHWDTLLVVQQKFGQDFNDLVTLIEETRLKRSTPKESLKAQDVSSHYSIYLKMDGFRIGFEGPNSNLYLECPGISGQLNSVPEHAWSITATDLSLSLIPGQQPVLLNRHYRSVFVDIDFTVASRKHGSDEKSADILDISVLKIHAVMQPSSIGDIGDFMEILVRREQRATELAAFKEKTQQILKSFEVGIQQPKPKETNWLNKYSIQFTIQNVGVAFPLDNFIDFGTQVVPLRAFLFSIKSIQFSVERGETGRARMEEFSFQFVPGFRLAVSSDFAGGNHETRNRLLYPKMQAQLRSSGTSASRQFFMEAQVSGFILDLDSEIVHYVFALADVYRSGKARVAKLSATIPRTPEEPSPKPTNLPSSSFFASLTFLSGKVRMHNPNPPSSPRPRYSGVWDRSNSLYEVFDLPIVSVWAEYRPLSGPEQATESSILMFKTTIHSSRNTLRPTLLLFLTEMVNLIEHRLKTAPVNLPSPVVEDSSNNGAEVSEPLVNSPASSLQISFSLRIDRSRLELTCQPDVNVVAALNWDSGGFVITASPGARMVTFSGSVAGLTVGLKHGFLSEDCVRLDARNLAFSVTFGRTNVSPDRAISSISFVLDTEFLGAVRFSRLQDILCFKAVWLDRIPFFNTVENRTSPTSVVPNPPDSPKQEFTTLALIRIRQIKLDVDLGQSISTVVLHLKGLTLRSKFTQSSNEVSLCVGHLSVTARGNIAGYADVSNCVFQTVRRLEDPSLENVSHIRMLELRMTSGPLVVMIESDYQKLLHYRAEPLEVEIFDEWSNTNLTHDDRPLQLSFTVTSPEVVAIATVGTIPKLLSYANKFRANLEAQREGASKESQTFRISRSPKPDNPLSAVAEAMISSARNRLEEAGYSLSYAIRQHMSLRLDLLRLVVFPRTMTDVEVAQFLGQGVRGRLDRLVGSETAAAKRDIRLSFSFMKISRYTQLGHVVMPPSFEFSDGKEWLEGLLKDANGADIVGLPSMVMHMNSEETRDGLLKMLHYDFDSKFLRHQNKQQAEDIYITLNVGLYSWLTVLRKTLTREMEQAKTTGVARPDVLALDIPKSATLPRSSLDVPPAAPAKSASVLQTSFNLSDPVDQDEPPLSAIPKESKGLIYRPGNRHIERLTMRQLGDATPDVMHPFFMKKAGFSLEDSLPQYVHEYATAPLEEIMEALLRLYSRQLQIGSTSRVE</sequence>
<dbReference type="InterPro" id="IPR029636">
    <property type="entry name" value="Csf1"/>
</dbReference>
<dbReference type="PANTHER" id="PTHR32085:SF3">
    <property type="entry name" value="PROTEIN CSF1"/>
    <property type="match status" value="1"/>
</dbReference>
<keyword evidence="5" id="KW-1185">Reference proteome</keyword>
<feature type="transmembrane region" description="Helical" evidence="2">
    <location>
        <begin position="6"/>
        <end position="36"/>
    </location>
</feature>
<gene>
    <name evidence="4" type="primary">CSF1</name>
    <name evidence="4" type="ORF">VKT23_001012</name>
</gene>
<organism evidence="4 5">
    <name type="scientific">Marasmiellus scandens</name>
    <dbReference type="NCBI Taxonomy" id="2682957"/>
    <lineage>
        <taxon>Eukaryota</taxon>
        <taxon>Fungi</taxon>
        <taxon>Dikarya</taxon>
        <taxon>Basidiomycota</taxon>
        <taxon>Agaricomycotina</taxon>
        <taxon>Agaricomycetes</taxon>
        <taxon>Agaricomycetidae</taxon>
        <taxon>Agaricales</taxon>
        <taxon>Marasmiineae</taxon>
        <taxon>Omphalotaceae</taxon>
        <taxon>Marasmiellus</taxon>
    </lineage>
</organism>
<feature type="region of interest" description="Disordered" evidence="1">
    <location>
        <begin position="1088"/>
        <end position="1124"/>
    </location>
</feature>
<evidence type="ECO:0000259" key="3">
    <source>
        <dbReference type="Pfam" id="PF21678"/>
    </source>
</evidence>
<evidence type="ECO:0000256" key="1">
    <source>
        <dbReference type="SAM" id="MobiDB-lite"/>
    </source>
</evidence>
<protein>
    <submittedName>
        <fullName evidence="4">Macrophage colony-stimulating factor 1 receptor</fullName>
    </submittedName>
</protein>
<dbReference type="EMBL" id="JBANRG010000001">
    <property type="protein sequence ID" value="KAK7472905.1"/>
    <property type="molecule type" value="Genomic_DNA"/>
</dbReference>
<proteinExistence type="predicted"/>
<dbReference type="Pfam" id="PF21678">
    <property type="entry name" value="Csf1_N"/>
    <property type="match status" value="1"/>
</dbReference>
<keyword evidence="2" id="KW-1133">Transmembrane helix</keyword>
<dbReference type="InterPro" id="IPR048636">
    <property type="entry name" value="Csf1_N"/>
</dbReference>
<feature type="compositionally biased region" description="Acidic residues" evidence="1">
    <location>
        <begin position="1145"/>
        <end position="1161"/>
    </location>
</feature>
<dbReference type="Proteomes" id="UP001498398">
    <property type="component" value="Unassembled WGS sequence"/>
</dbReference>
<keyword evidence="2" id="KW-0472">Membrane</keyword>
<feature type="domain" description="Csf1 N-terminal" evidence="3">
    <location>
        <begin position="19"/>
        <end position="767"/>
    </location>
</feature>
<keyword evidence="4" id="KW-0675">Receptor</keyword>
<comment type="caution">
    <text evidence="4">The sequence shown here is derived from an EMBL/GenBank/DDBJ whole genome shotgun (WGS) entry which is preliminary data.</text>
</comment>
<accession>A0ABR1K5T2</accession>
<feature type="region of interest" description="Disordered" evidence="1">
    <location>
        <begin position="1141"/>
        <end position="1177"/>
    </location>
</feature>
<feature type="compositionally biased region" description="Polar residues" evidence="1">
    <location>
        <begin position="1105"/>
        <end position="1116"/>
    </location>
</feature>
<evidence type="ECO:0000256" key="2">
    <source>
        <dbReference type="SAM" id="Phobius"/>
    </source>
</evidence>
<name>A0ABR1K5T2_9AGAR</name>
<keyword evidence="2" id="KW-0812">Transmembrane</keyword>
<evidence type="ECO:0000313" key="5">
    <source>
        <dbReference type="Proteomes" id="UP001498398"/>
    </source>
</evidence>